<protein>
    <submittedName>
        <fullName evidence="2">F-box associated domain containing protein</fullName>
    </submittedName>
</protein>
<accession>A0ABQ5A422</accession>
<keyword evidence="3" id="KW-1185">Reference proteome</keyword>
<reference evidence="2" key="1">
    <citation type="journal article" date="2022" name="Int. J. Mol. Sci.">
        <title>Draft Genome of Tanacetum Coccineum: Genomic Comparison of Closely Related Tanacetum-Family Plants.</title>
        <authorList>
            <person name="Yamashiro T."/>
            <person name="Shiraishi A."/>
            <person name="Nakayama K."/>
            <person name="Satake H."/>
        </authorList>
    </citation>
    <scope>NUCLEOTIDE SEQUENCE</scope>
</reference>
<dbReference type="SMART" id="SM00256">
    <property type="entry name" value="FBOX"/>
    <property type="match status" value="1"/>
</dbReference>
<evidence type="ECO:0000313" key="2">
    <source>
        <dbReference type="EMBL" id="GJS97374.1"/>
    </source>
</evidence>
<evidence type="ECO:0000259" key="1">
    <source>
        <dbReference type="PROSITE" id="PS50181"/>
    </source>
</evidence>
<dbReference type="InterPro" id="IPR050796">
    <property type="entry name" value="SCF_F-box_component"/>
</dbReference>
<dbReference type="PANTHER" id="PTHR31672:SF13">
    <property type="entry name" value="F-BOX PROTEIN CPR30-LIKE"/>
    <property type="match status" value="1"/>
</dbReference>
<dbReference type="SUPFAM" id="SSF81383">
    <property type="entry name" value="F-box domain"/>
    <property type="match status" value="1"/>
</dbReference>
<name>A0ABQ5A422_9ASTR</name>
<gene>
    <name evidence="2" type="ORF">Tco_0804342</name>
</gene>
<reference evidence="2" key="2">
    <citation type="submission" date="2022-01" db="EMBL/GenBank/DDBJ databases">
        <authorList>
            <person name="Yamashiro T."/>
            <person name="Shiraishi A."/>
            <person name="Satake H."/>
            <person name="Nakayama K."/>
        </authorList>
    </citation>
    <scope>NUCLEOTIDE SEQUENCE</scope>
</reference>
<feature type="domain" description="F-box" evidence="1">
    <location>
        <begin position="25"/>
        <end position="70"/>
    </location>
</feature>
<dbReference type="EMBL" id="BQNB010011958">
    <property type="protein sequence ID" value="GJS97374.1"/>
    <property type="molecule type" value="Genomic_DNA"/>
</dbReference>
<dbReference type="PROSITE" id="PS50181">
    <property type="entry name" value="FBOX"/>
    <property type="match status" value="1"/>
</dbReference>
<dbReference type="PANTHER" id="PTHR31672">
    <property type="entry name" value="BNACNNG10540D PROTEIN"/>
    <property type="match status" value="1"/>
</dbReference>
<comment type="caution">
    <text evidence="2">The sequence shown here is derived from an EMBL/GenBank/DDBJ whole genome shotgun (WGS) entry which is preliminary data.</text>
</comment>
<evidence type="ECO:0000313" key="3">
    <source>
        <dbReference type="Proteomes" id="UP001151760"/>
    </source>
</evidence>
<organism evidence="2 3">
    <name type="scientific">Tanacetum coccineum</name>
    <dbReference type="NCBI Taxonomy" id="301880"/>
    <lineage>
        <taxon>Eukaryota</taxon>
        <taxon>Viridiplantae</taxon>
        <taxon>Streptophyta</taxon>
        <taxon>Embryophyta</taxon>
        <taxon>Tracheophyta</taxon>
        <taxon>Spermatophyta</taxon>
        <taxon>Magnoliopsida</taxon>
        <taxon>eudicotyledons</taxon>
        <taxon>Gunneridae</taxon>
        <taxon>Pentapetalae</taxon>
        <taxon>asterids</taxon>
        <taxon>campanulids</taxon>
        <taxon>Asterales</taxon>
        <taxon>Asteraceae</taxon>
        <taxon>Asteroideae</taxon>
        <taxon>Anthemideae</taxon>
        <taxon>Anthemidinae</taxon>
        <taxon>Tanacetum</taxon>
    </lineage>
</organism>
<dbReference type="InterPro" id="IPR001810">
    <property type="entry name" value="F-box_dom"/>
</dbReference>
<proteinExistence type="predicted"/>
<dbReference type="Gene3D" id="1.20.1280.50">
    <property type="match status" value="1"/>
</dbReference>
<sequence length="160" mass="18180">MEDLPEYVMADILSAPATHGFPECIFPFEDLPGNVMVDILSRLPCKTICRCKCVCNDWRNLINGSYFANIHLSRSSPGGLMIFQLTMLDVSNLKWVEIKEELDHRHLHHDLVNALDLNLVPFFKNSNISLSYSYIYMHPGVGLQYQVPCDIASDMHHSAV</sequence>
<dbReference type="Proteomes" id="UP001151760">
    <property type="component" value="Unassembled WGS sequence"/>
</dbReference>
<dbReference type="InterPro" id="IPR036047">
    <property type="entry name" value="F-box-like_dom_sf"/>
</dbReference>
<dbReference type="Pfam" id="PF00646">
    <property type="entry name" value="F-box"/>
    <property type="match status" value="1"/>
</dbReference>